<dbReference type="GO" id="GO:0005829">
    <property type="term" value="C:cytosol"/>
    <property type="evidence" value="ECO:0007669"/>
    <property type="project" value="TreeGrafter"/>
</dbReference>
<evidence type="ECO:0000256" key="1">
    <source>
        <dbReference type="ARBA" id="ARBA00022679"/>
    </source>
</evidence>
<evidence type="ECO:0000259" key="8">
    <source>
        <dbReference type="PROSITE" id="PS50006"/>
    </source>
</evidence>
<dbReference type="InterPro" id="IPR013083">
    <property type="entry name" value="Znf_RING/FYVE/PHD"/>
</dbReference>
<evidence type="ECO:0000256" key="2">
    <source>
        <dbReference type="ARBA" id="ARBA00022723"/>
    </source>
</evidence>
<feature type="domain" description="FHA" evidence="8">
    <location>
        <begin position="109"/>
        <end position="180"/>
    </location>
</feature>
<dbReference type="Gene3D" id="3.30.40.10">
    <property type="entry name" value="Zinc/RING finger domain, C3HC4 (zinc finger)"/>
    <property type="match status" value="1"/>
</dbReference>
<dbReference type="FunFam" id="2.60.200.20:FF:000044">
    <property type="entry name" value="Chromosome 8, whole genome shotgun sequence"/>
    <property type="match status" value="1"/>
</dbReference>
<dbReference type="GeneID" id="37011890"/>
<name>A0A316UEU8_9BASI</name>
<evidence type="ECO:0000259" key="9">
    <source>
        <dbReference type="PROSITE" id="PS50089"/>
    </source>
</evidence>
<dbReference type="SMART" id="SM00184">
    <property type="entry name" value="RING"/>
    <property type="match status" value="1"/>
</dbReference>
<evidence type="ECO:0000256" key="6">
    <source>
        <dbReference type="PROSITE-ProRule" id="PRU00175"/>
    </source>
</evidence>
<keyword evidence="1" id="KW-0808">Transferase</keyword>
<dbReference type="RefSeq" id="XP_025350594.1">
    <property type="nucleotide sequence ID" value="XM_025490156.1"/>
</dbReference>
<dbReference type="PROSITE" id="PS50006">
    <property type="entry name" value="FHA_DOMAIN"/>
    <property type="match status" value="1"/>
</dbReference>
<dbReference type="GO" id="GO:0000151">
    <property type="term" value="C:ubiquitin ligase complex"/>
    <property type="evidence" value="ECO:0007669"/>
    <property type="project" value="TreeGrafter"/>
</dbReference>
<feature type="non-terminal residue" evidence="10">
    <location>
        <position position="331"/>
    </location>
</feature>
<dbReference type="GO" id="GO:0061630">
    <property type="term" value="F:ubiquitin protein ligase activity"/>
    <property type="evidence" value="ECO:0007669"/>
    <property type="project" value="TreeGrafter"/>
</dbReference>
<dbReference type="PANTHER" id="PTHR15067:SF7">
    <property type="entry name" value="E3 UBIQUITIN-PROTEIN LIGASE DMA1-RELATED"/>
    <property type="match status" value="1"/>
</dbReference>
<dbReference type="Pfam" id="PF17123">
    <property type="entry name" value="zf-RING_11"/>
    <property type="match status" value="1"/>
</dbReference>
<dbReference type="InterPro" id="IPR000253">
    <property type="entry name" value="FHA_dom"/>
</dbReference>
<dbReference type="SUPFAM" id="SSF57850">
    <property type="entry name" value="RING/U-box"/>
    <property type="match status" value="1"/>
</dbReference>
<evidence type="ECO:0000256" key="3">
    <source>
        <dbReference type="ARBA" id="ARBA00022771"/>
    </source>
</evidence>
<dbReference type="PANTHER" id="PTHR15067">
    <property type="entry name" value="E3 UBIQUITIN-PROTEIN LIGASE RNF8"/>
    <property type="match status" value="1"/>
</dbReference>
<evidence type="ECO:0000256" key="7">
    <source>
        <dbReference type="SAM" id="MobiDB-lite"/>
    </source>
</evidence>
<dbReference type="OrthoDB" id="687730at2759"/>
<accession>A0A316UEU8</accession>
<dbReference type="Gene3D" id="2.60.200.20">
    <property type="match status" value="1"/>
</dbReference>
<dbReference type="GO" id="GO:0008270">
    <property type="term" value="F:zinc ion binding"/>
    <property type="evidence" value="ECO:0007669"/>
    <property type="project" value="UniProtKB-KW"/>
</dbReference>
<evidence type="ECO:0000256" key="5">
    <source>
        <dbReference type="ARBA" id="ARBA00022833"/>
    </source>
</evidence>
<feature type="compositionally biased region" description="Low complexity" evidence="7">
    <location>
        <begin position="40"/>
        <end position="70"/>
    </location>
</feature>
<dbReference type="EMBL" id="KZ819322">
    <property type="protein sequence ID" value="PWN23434.1"/>
    <property type="molecule type" value="Genomic_DNA"/>
</dbReference>
<gene>
    <name evidence="10" type="ORF">BCV69DRAFT_245495</name>
</gene>
<dbReference type="PROSITE" id="PS50089">
    <property type="entry name" value="ZF_RING_2"/>
    <property type="match status" value="1"/>
</dbReference>
<keyword evidence="4" id="KW-0833">Ubl conjugation pathway</keyword>
<evidence type="ECO:0000313" key="10">
    <source>
        <dbReference type="EMBL" id="PWN23434.1"/>
    </source>
</evidence>
<dbReference type="SUPFAM" id="SSF49879">
    <property type="entry name" value="SMAD/FHA domain"/>
    <property type="match status" value="1"/>
</dbReference>
<sequence>MPGSGGRNLPPLDTGSNNDSVPAAITSAAPERSLSEQTTGAGSNGPPASAPAVTTSTTTGSSSALQTSGTNPSAQAGIHRLRLVPHLEATRSLHFEPIERDVRESATPVKIGRFTDRGPAATTAAATEEATTSRIDSARIAFKSKVVSRGHAEIWCEAGGKFFIRDTKSSSGTFLNHIRLAGANIESKPFPIKDGDILQLGVDYQGGTEEIYRCVKIRVELNRGWQREANQFNVNALRQLRALQGSPIQTASSKAAVTSPGAGELPTNRQSMNVTDCCICLFSVTVCQALFIAPCSHVFHYKCIRPLLSSHYPGFSCPLCRTFADLEADVE</sequence>
<reference evidence="10 11" key="1">
    <citation type="journal article" date="2018" name="Mol. Biol. Evol.">
        <title>Broad Genomic Sampling Reveals a Smut Pathogenic Ancestry of the Fungal Clade Ustilaginomycotina.</title>
        <authorList>
            <person name="Kijpornyongpan T."/>
            <person name="Mondo S.J."/>
            <person name="Barry K."/>
            <person name="Sandor L."/>
            <person name="Lee J."/>
            <person name="Lipzen A."/>
            <person name="Pangilinan J."/>
            <person name="LaButti K."/>
            <person name="Hainaut M."/>
            <person name="Henrissat B."/>
            <person name="Grigoriev I.V."/>
            <person name="Spatafora J.W."/>
            <person name="Aime M.C."/>
        </authorList>
    </citation>
    <scope>NUCLEOTIDE SEQUENCE [LARGE SCALE GENOMIC DNA]</scope>
    <source>
        <strain evidence="10 11">MCA 4718</strain>
    </source>
</reference>
<proteinExistence type="predicted"/>
<dbReference type="STRING" id="1684307.A0A316UEU8"/>
<evidence type="ECO:0008006" key="12">
    <source>
        <dbReference type="Google" id="ProtNLM"/>
    </source>
</evidence>
<keyword evidence="11" id="KW-1185">Reference proteome</keyword>
<dbReference type="AlphaFoldDB" id="A0A316UEU8"/>
<keyword evidence="3 6" id="KW-0863">Zinc-finger</keyword>
<dbReference type="Pfam" id="PF00498">
    <property type="entry name" value="FHA"/>
    <property type="match status" value="1"/>
</dbReference>
<dbReference type="Proteomes" id="UP000245942">
    <property type="component" value="Unassembled WGS sequence"/>
</dbReference>
<dbReference type="GO" id="GO:0032153">
    <property type="term" value="C:cell division site"/>
    <property type="evidence" value="ECO:0007669"/>
    <property type="project" value="TreeGrafter"/>
</dbReference>
<dbReference type="GO" id="GO:0006511">
    <property type="term" value="P:ubiquitin-dependent protein catabolic process"/>
    <property type="evidence" value="ECO:0007669"/>
    <property type="project" value="TreeGrafter"/>
</dbReference>
<dbReference type="SMART" id="SM00240">
    <property type="entry name" value="FHA"/>
    <property type="match status" value="1"/>
</dbReference>
<protein>
    <recommendedName>
        <fullName evidence="12">SMAD/FHA domain-containing protein</fullName>
    </recommendedName>
</protein>
<organism evidence="10 11">
    <name type="scientific">Pseudomicrostroma glucosiphilum</name>
    <dbReference type="NCBI Taxonomy" id="1684307"/>
    <lineage>
        <taxon>Eukaryota</taxon>
        <taxon>Fungi</taxon>
        <taxon>Dikarya</taxon>
        <taxon>Basidiomycota</taxon>
        <taxon>Ustilaginomycotina</taxon>
        <taxon>Exobasidiomycetes</taxon>
        <taxon>Microstromatales</taxon>
        <taxon>Microstromatales incertae sedis</taxon>
        <taxon>Pseudomicrostroma</taxon>
    </lineage>
</organism>
<keyword evidence="5" id="KW-0862">Zinc</keyword>
<feature type="domain" description="RING-type" evidence="9">
    <location>
        <begin position="277"/>
        <end position="321"/>
    </location>
</feature>
<dbReference type="InterPro" id="IPR008984">
    <property type="entry name" value="SMAD_FHA_dom_sf"/>
</dbReference>
<dbReference type="GO" id="GO:0016567">
    <property type="term" value="P:protein ubiquitination"/>
    <property type="evidence" value="ECO:0007669"/>
    <property type="project" value="TreeGrafter"/>
</dbReference>
<feature type="region of interest" description="Disordered" evidence="7">
    <location>
        <begin position="1"/>
        <end position="75"/>
    </location>
</feature>
<dbReference type="InterPro" id="IPR001841">
    <property type="entry name" value="Znf_RING"/>
</dbReference>
<evidence type="ECO:0000256" key="4">
    <source>
        <dbReference type="ARBA" id="ARBA00022786"/>
    </source>
</evidence>
<evidence type="ECO:0000313" key="11">
    <source>
        <dbReference type="Proteomes" id="UP000245942"/>
    </source>
</evidence>
<keyword evidence="2" id="KW-0479">Metal-binding</keyword>